<protein>
    <submittedName>
        <fullName evidence="1">Uncharacterized protein</fullName>
    </submittedName>
</protein>
<evidence type="ECO:0000313" key="1">
    <source>
        <dbReference type="EMBL" id="RIT35628.1"/>
    </source>
</evidence>
<dbReference type="Proteomes" id="UP000284557">
    <property type="component" value="Unassembled WGS sequence"/>
</dbReference>
<dbReference type="RefSeq" id="WP_100480934.1">
    <property type="nucleotide sequence ID" value="NZ_JAMLCL010000006.1"/>
</dbReference>
<proteinExistence type="predicted"/>
<dbReference type="AlphaFoldDB" id="A0ABD7HLS4"/>
<accession>A0ABD7HLS4</accession>
<name>A0ABD7HLS4_9MYCO</name>
<reference evidence="1 2" key="1">
    <citation type="submission" date="2018-08" db="EMBL/GenBank/DDBJ databases">
        <title>Linezolid Resistance in Mycobacterium abscessus: MIC Distribution and Comprehensive Investigation of Resistance Mechanisms.</title>
        <authorList>
            <person name="Ye M."/>
            <person name="Xu L."/>
            <person name="Zou Y."/>
            <person name="Li B."/>
            <person name="Guo Q."/>
            <person name="Zhang Y."/>
            <person name="Zhan M."/>
            <person name="Xu B."/>
            <person name="Yu F."/>
            <person name="Zhang Z."/>
            <person name="Chu H."/>
        </authorList>
    </citation>
    <scope>NUCLEOTIDE SEQUENCE [LARGE SCALE GENOMIC DNA]</scope>
    <source>
        <strain evidence="1 2">G143</strain>
    </source>
</reference>
<organism evidence="1 2">
    <name type="scientific">Mycobacteroides abscessus</name>
    <dbReference type="NCBI Taxonomy" id="36809"/>
    <lineage>
        <taxon>Bacteria</taxon>
        <taxon>Bacillati</taxon>
        <taxon>Actinomycetota</taxon>
        <taxon>Actinomycetes</taxon>
        <taxon>Mycobacteriales</taxon>
        <taxon>Mycobacteriaceae</taxon>
        <taxon>Mycobacteroides</taxon>
    </lineage>
</organism>
<comment type="caution">
    <text evidence="1">The sequence shown here is derived from an EMBL/GenBank/DDBJ whole genome shotgun (WGS) entry which is preliminary data.</text>
</comment>
<evidence type="ECO:0000313" key="2">
    <source>
        <dbReference type="Proteomes" id="UP000284557"/>
    </source>
</evidence>
<sequence length="60" mass="6633">MAERFDPHEHQGFLELDECAARMNLPTTDVMALVKRRVLRAVSLGDELILVQPAIVSGAT</sequence>
<dbReference type="EMBL" id="QXBN01000013">
    <property type="protein sequence ID" value="RIT35628.1"/>
    <property type="molecule type" value="Genomic_DNA"/>
</dbReference>
<gene>
    <name evidence="1" type="ORF">D2E76_17485</name>
</gene>